<dbReference type="Proteomes" id="UP000095564">
    <property type="component" value="Unassembled WGS sequence"/>
</dbReference>
<dbReference type="GO" id="GO:0051301">
    <property type="term" value="P:cell division"/>
    <property type="evidence" value="ECO:0007669"/>
    <property type="project" value="UniProtKB-KW"/>
</dbReference>
<evidence type="ECO:0000313" key="3">
    <source>
        <dbReference type="EMBL" id="CUQ12958.1"/>
    </source>
</evidence>
<feature type="region of interest" description="Disordered" evidence="1">
    <location>
        <begin position="23"/>
        <end position="52"/>
    </location>
</feature>
<dbReference type="InterPro" id="IPR007060">
    <property type="entry name" value="FtsL/DivIC"/>
</dbReference>
<sequence length="164" mass="19092">MDKTRQERYNMIYGNTARKIEDLAAEPVRRQPRKTRKARPRREHQVKESTRQNQKRAMSIDLAFIKVLVAGLCVIAVASFFYLSERTKVLNQKAALTDAKTQLNTLQVENEDLNLEIEQSIRFDTVETVAKKYGMVKPDSKHTLRYESQDAEYIRQYGKIPKAD</sequence>
<dbReference type="RefSeq" id="WP_055162097.1">
    <property type="nucleotide sequence ID" value="NZ_CZAU01000043.1"/>
</dbReference>
<evidence type="ECO:0000313" key="4">
    <source>
        <dbReference type="Proteomes" id="UP000095564"/>
    </source>
</evidence>
<keyword evidence="2" id="KW-0472">Membrane</keyword>
<name>A0A174TYJ9_ANAHA</name>
<dbReference type="EMBL" id="CZAU01000043">
    <property type="protein sequence ID" value="CUQ12958.1"/>
    <property type="molecule type" value="Genomic_DNA"/>
</dbReference>
<keyword evidence="2" id="KW-1133">Transmembrane helix</keyword>
<evidence type="ECO:0000256" key="1">
    <source>
        <dbReference type="SAM" id="MobiDB-lite"/>
    </source>
</evidence>
<protein>
    <submittedName>
        <fullName evidence="3">Protein required for the initiation of cell division</fullName>
    </submittedName>
</protein>
<dbReference type="OrthoDB" id="2051525at2"/>
<proteinExistence type="predicted"/>
<dbReference type="AlphaFoldDB" id="A0A174TYJ9"/>
<accession>A0A174TYJ9</accession>
<feature type="transmembrane region" description="Helical" evidence="2">
    <location>
        <begin position="63"/>
        <end position="83"/>
    </location>
</feature>
<gene>
    <name evidence="3" type="ORF">ERS852520_03135</name>
</gene>
<dbReference type="Pfam" id="PF04977">
    <property type="entry name" value="DivIC"/>
    <property type="match status" value="1"/>
</dbReference>
<evidence type="ECO:0000256" key="2">
    <source>
        <dbReference type="SAM" id="Phobius"/>
    </source>
</evidence>
<feature type="compositionally biased region" description="Basic residues" evidence="1">
    <location>
        <begin position="30"/>
        <end position="42"/>
    </location>
</feature>
<organism evidence="3 4">
    <name type="scientific">Anaerostipes hadrus</name>
    <dbReference type="NCBI Taxonomy" id="649756"/>
    <lineage>
        <taxon>Bacteria</taxon>
        <taxon>Bacillati</taxon>
        <taxon>Bacillota</taxon>
        <taxon>Clostridia</taxon>
        <taxon>Lachnospirales</taxon>
        <taxon>Lachnospiraceae</taxon>
        <taxon>Anaerostipes</taxon>
    </lineage>
</organism>
<keyword evidence="2" id="KW-0812">Transmembrane</keyword>
<keyword evidence="3" id="KW-0131">Cell cycle</keyword>
<keyword evidence="3" id="KW-0132">Cell division</keyword>
<reference evidence="3 4" key="1">
    <citation type="submission" date="2015-09" db="EMBL/GenBank/DDBJ databases">
        <authorList>
            <consortium name="Pathogen Informatics"/>
        </authorList>
    </citation>
    <scope>NUCLEOTIDE SEQUENCE [LARGE SCALE GENOMIC DNA]</scope>
    <source>
        <strain evidence="3 4">2789STDY5834908</strain>
    </source>
</reference>